<organism evidence="1">
    <name type="scientific">uncultured Poseidoniia archaeon</name>
    <dbReference type="NCBI Taxonomy" id="1697135"/>
    <lineage>
        <taxon>Archaea</taxon>
        <taxon>Methanobacteriati</taxon>
        <taxon>Thermoplasmatota</taxon>
        <taxon>Candidatus Poseidoniia</taxon>
        <taxon>environmental samples</taxon>
    </lineage>
</organism>
<dbReference type="InterPro" id="IPR016155">
    <property type="entry name" value="Mopterin_synth/thiamin_S_b"/>
</dbReference>
<proteinExistence type="predicted"/>
<reference evidence="1" key="2">
    <citation type="journal article" date="2015" name="ISME J.">
        <title>A new class of marine Euryarchaeota group II from the Mediterranean deep chlorophyll maximum.</title>
        <authorList>
            <person name="Martin-Cuadrado A.B."/>
            <person name="Garcia-Heredia I."/>
            <person name="Molto A.G."/>
            <person name="Lopez-Ubeda R."/>
            <person name="Kimes N."/>
            <person name="Lopez-Garcia P."/>
            <person name="Moreira D."/>
            <person name="Rodriguez-Valera F."/>
        </authorList>
    </citation>
    <scope>NUCLEOTIDE SEQUENCE</scope>
</reference>
<reference evidence="1" key="1">
    <citation type="submission" date="2014-11" db="EMBL/GenBank/DDBJ databases">
        <authorList>
            <person name="Zhu J."/>
            <person name="Qi W."/>
            <person name="Song R."/>
        </authorList>
    </citation>
    <scope>NUCLEOTIDE SEQUENCE</scope>
</reference>
<dbReference type="AlphaFoldDB" id="A0A1B1TBK0"/>
<protein>
    <recommendedName>
        <fullName evidence="2">Thiamine biosynthesis protein ThiS</fullName>
    </recommendedName>
</protein>
<dbReference type="SUPFAM" id="SSF54285">
    <property type="entry name" value="MoaD/ThiS"/>
    <property type="match status" value="1"/>
</dbReference>
<dbReference type="Pfam" id="PF02597">
    <property type="entry name" value="ThiS"/>
    <property type="match status" value="1"/>
</dbReference>
<accession>A0A1B1TBK0</accession>
<dbReference type="Gene3D" id="3.10.20.30">
    <property type="match status" value="1"/>
</dbReference>
<dbReference type="InterPro" id="IPR012675">
    <property type="entry name" value="Beta-grasp_dom_sf"/>
</dbReference>
<evidence type="ECO:0000313" key="1">
    <source>
        <dbReference type="EMBL" id="ANV79664.1"/>
    </source>
</evidence>
<dbReference type="EMBL" id="KP211846">
    <property type="protein sequence ID" value="ANV79664.1"/>
    <property type="molecule type" value="Genomic_DNA"/>
</dbReference>
<dbReference type="InterPro" id="IPR003749">
    <property type="entry name" value="ThiS/MoaD-like"/>
</dbReference>
<evidence type="ECO:0008006" key="2">
    <source>
        <dbReference type="Google" id="ProtNLM"/>
    </source>
</evidence>
<name>A0A1B1TBK0_9ARCH</name>
<sequence>MRIGHKRDPFRSNMRVEVVYENESLIFESEVPTTISTILNELDIPSSTVLAVYNDTIVPHSSTISEDIKIELIVVSSGG</sequence>